<feature type="region of interest" description="Disordered" evidence="1">
    <location>
        <begin position="49"/>
        <end position="115"/>
    </location>
</feature>
<organism evidence="2 3">
    <name type="scientific">Thalassiosira oceanica</name>
    <name type="common">Marine diatom</name>
    <dbReference type="NCBI Taxonomy" id="159749"/>
    <lineage>
        <taxon>Eukaryota</taxon>
        <taxon>Sar</taxon>
        <taxon>Stramenopiles</taxon>
        <taxon>Ochrophyta</taxon>
        <taxon>Bacillariophyta</taxon>
        <taxon>Coscinodiscophyceae</taxon>
        <taxon>Thalassiosirophycidae</taxon>
        <taxon>Thalassiosirales</taxon>
        <taxon>Thalassiosiraceae</taxon>
        <taxon>Thalassiosira</taxon>
    </lineage>
</organism>
<feature type="compositionally biased region" description="Basic residues" evidence="1">
    <location>
        <begin position="69"/>
        <end position="79"/>
    </location>
</feature>
<reference evidence="2 3" key="1">
    <citation type="journal article" date="2012" name="Genome Biol.">
        <title>Genome and low-iron response of an oceanic diatom adapted to chronic iron limitation.</title>
        <authorList>
            <person name="Lommer M."/>
            <person name="Specht M."/>
            <person name="Roy A.S."/>
            <person name="Kraemer L."/>
            <person name="Andreson R."/>
            <person name="Gutowska M.A."/>
            <person name="Wolf J."/>
            <person name="Bergner S.V."/>
            <person name="Schilhabel M.B."/>
            <person name="Klostermeier U.C."/>
            <person name="Beiko R.G."/>
            <person name="Rosenstiel P."/>
            <person name="Hippler M."/>
            <person name="Laroche J."/>
        </authorList>
    </citation>
    <scope>NUCLEOTIDE SEQUENCE [LARGE SCALE GENOMIC DNA]</scope>
    <source>
        <strain evidence="2 3">CCMP1005</strain>
    </source>
</reference>
<evidence type="ECO:0000313" key="2">
    <source>
        <dbReference type="EMBL" id="EJK51233.1"/>
    </source>
</evidence>
<dbReference type="AlphaFoldDB" id="K0RC13"/>
<feature type="non-terminal residue" evidence="2">
    <location>
        <position position="1"/>
    </location>
</feature>
<feature type="compositionally biased region" description="Low complexity" evidence="1">
    <location>
        <begin position="101"/>
        <end position="115"/>
    </location>
</feature>
<name>K0RC13_THAOC</name>
<protein>
    <submittedName>
        <fullName evidence="2">Uncharacterized protein</fullName>
    </submittedName>
</protein>
<evidence type="ECO:0000313" key="3">
    <source>
        <dbReference type="Proteomes" id="UP000266841"/>
    </source>
</evidence>
<dbReference type="Proteomes" id="UP000266841">
    <property type="component" value="Unassembled WGS sequence"/>
</dbReference>
<accession>K0RC13</accession>
<evidence type="ECO:0000256" key="1">
    <source>
        <dbReference type="SAM" id="MobiDB-lite"/>
    </source>
</evidence>
<gene>
    <name evidence="2" type="ORF">THAOC_29612</name>
</gene>
<keyword evidence="3" id="KW-1185">Reference proteome</keyword>
<proteinExistence type="predicted"/>
<comment type="caution">
    <text evidence="2">The sequence shown here is derived from an EMBL/GenBank/DDBJ whole genome shotgun (WGS) entry which is preliminary data.</text>
</comment>
<sequence length="115" mass="11715">RRSTSYGVMYRAVSPGARGAAQRTADAAALHRLGGCELGGRLVRHLEGPVDTEQDSFEVSGGTPDIGRRGPKSKARLVKKNATGHAPPPGGDVPGVPPSGPVSRAGGVPGRRAVT</sequence>
<feature type="compositionally biased region" description="Pro residues" evidence="1">
    <location>
        <begin position="86"/>
        <end position="100"/>
    </location>
</feature>
<dbReference type="EMBL" id="AGNL01041987">
    <property type="protein sequence ID" value="EJK51233.1"/>
    <property type="molecule type" value="Genomic_DNA"/>
</dbReference>